<dbReference type="InterPro" id="IPR012132">
    <property type="entry name" value="GMC_OxRdtase"/>
</dbReference>
<dbReference type="PIRSF" id="PIRSF000137">
    <property type="entry name" value="Alcohol_oxidase"/>
    <property type="match status" value="1"/>
</dbReference>
<evidence type="ECO:0000313" key="6">
    <source>
        <dbReference type="EMBL" id="MFM0638135.1"/>
    </source>
</evidence>
<dbReference type="SUPFAM" id="SSF54373">
    <property type="entry name" value="FAD-linked reductases, C-terminal domain"/>
    <property type="match status" value="1"/>
</dbReference>
<evidence type="ECO:0000256" key="4">
    <source>
        <dbReference type="ARBA" id="ARBA00022827"/>
    </source>
</evidence>
<feature type="domain" description="Glucose-methanol-choline oxidoreductase N-terminal" evidence="5">
    <location>
        <begin position="260"/>
        <end position="274"/>
    </location>
</feature>
<comment type="caution">
    <text evidence="6">The sequence shown here is derived from an EMBL/GenBank/DDBJ whole genome shotgun (WGS) entry which is preliminary data.</text>
</comment>
<evidence type="ECO:0000256" key="2">
    <source>
        <dbReference type="ARBA" id="ARBA00010790"/>
    </source>
</evidence>
<name>A0ABW9DSQ7_9BURK</name>
<keyword evidence="4" id="KW-0274">FAD</keyword>
<dbReference type="Pfam" id="PF00732">
    <property type="entry name" value="GMC_oxred_N"/>
    <property type="match status" value="1"/>
</dbReference>
<comment type="cofactor">
    <cofactor evidence="1">
        <name>FAD</name>
        <dbReference type="ChEBI" id="CHEBI:57692"/>
    </cofactor>
</comment>
<sequence length="580" mass="62039">MPNTLGTYDVVIVGAGSAGCVLANRLSADQRVSVLLLEAGRDFAPGKEPATLLDSYPRSYGQREFFWNDLHAQVRAGEAPRPFEQARVIGGGSSVMGMAALRGLPADYDDWAHAGASGWSWRDVLPYFLRIERDLDYAGPLHGSDGPVTIRRHLAAQWPPFSAAAATALRQRGFADVDDMNGDFRDGIAAMPMSNLPDRRVSTATAYLDAQVRARPNLRIMSSAQVGRVLIHERIVTGVELTVDGASHEVATRRVIVAAGAIHSPALLMRSGVGEASALRMLGIEVQADLPGVGRNLLNHPMVSVATHLKRSARQPAALRPGFSNCLRYSSDVANCPSGDMFMVLLNKTSWHALGSAMGGVGVSVYKSFSQGSVTLESAAPQASPKVAFNLLSDERDRVRLRNGLRFALDILADPVVSAHLNGACVPTQGKLIRALNQPTFVNAVKARVLSASLDSHRALRKRAIAYIGIDAALLRSDDALLDAVSFERAVPVGHVAGTCRLGAADDRFAVVDAHCRVHGVGGLSVVDASIMPTMVTGNTNIPVIMLAEKAADQMTASQDSFQSSNIRRTTRVEPHLFHS</sequence>
<dbReference type="Gene3D" id="3.50.50.60">
    <property type="entry name" value="FAD/NAD(P)-binding domain"/>
    <property type="match status" value="1"/>
</dbReference>
<dbReference type="SUPFAM" id="SSF51905">
    <property type="entry name" value="FAD/NAD(P)-binding domain"/>
    <property type="match status" value="1"/>
</dbReference>
<organism evidence="6 7">
    <name type="scientific">Paraburkholderia metrosideri</name>
    <dbReference type="NCBI Taxonomy" id="580937"/>
    <lineage>
        <taxon>Bacteria</taxon>
        <taxon>Pseudomonadati</taxon>
        <taxon>Pseudomonadota</taxon>
        <taxon>Betaproteobacteria</taxon>
        <taxon>Burkholderiales</taxon>
        <taxon>Burkholderiaceae</taxon>
        <taxon>Paraburkholderia</taxon>
    </lineage>
</organism>
<keyword evidence="7" id="KW-1185">Reference proteome</keyword>
<evidence type="ECO:0000259" key="5">
    <source>
        <dbReference type="PROSITE" id="PS00624"/>
    </source>
</evidence>
<dbReference type="PANTHER" id="PTHR11552">
    <property type="entry name" value="GLUCOSE-METHANOL-CHOLINE GMC OXIDOREDUCTASE"/>
    <property type="match status" value="1"/>
</dbReference>
<keyword evidence="3" id="KW-0285">Flavoprotein</keyword>
<dbReference type="Gene3D" id="3.30.410.40">
    <property type="match status" value="1"/>
</dbReference>
<accession>A0ABW9DSQ7</accession>
<dbReference type="Proteomes" id="UP001629432">
    <property type="component" value="Unassembled WGS sequence"/>
</dbReference>
<evidence type="ECO:0000256" key="3">
    <source>
        <dbReference type="ARBA" id="ARBA00022630"/>
    </source>
</evidence>
<dbReference type="InterPro" id="IPR007867">
    <property type="entry name" value="GMC_OxRtase_C"/>
</dbReference>
<dbReference type="RefSeq" id="WP_408337045.1">
    <property type="nucleotide sequence ID" value="NZ_JAQQCF010000012.1"/>
</dbReference>
<dbReference type="InterPro" id="IPR000172">
    <property type="entry name" value="GMC_OxRdtase_N"/>
</dbReference>
<evidence type="ECO:0000313" key="7">
    <source>
        <dbReference type="Proteomes" id="UP001629432"/>
    </source>
</evidence>
<proteinExistence type="inferred from homology"/>
<protein>
    <submittedName>
        <fullName evidence="6">GMC family oxidoreductase N-terminal domain-containing protein</fullName>
    </submittedName>
</protein>
<dbReference type="EMBL" id="JAQQCF010000012">
    <property type="protein sequence ID" value="MFM0638135.1"/>
    <property type="molecule type" value="Genomic_DNA"/>
</dbReference>
<gene>
    <name evidence="6" type="ORF">PQQ63_15655</name>
</gene>
<reference evidence="6 7" key="1">
    <citation type="journal article" date="2024" name="Chem. Sci.">
        <title>Discovery of megapolipeptins by genome mining of a Burkholderiales bacteria collection.</title>
        <authorList>
            <person name="Paulo B.S."/>
            <person name="Recchia M.J.J."/>
            <person name="Lee S."/>
            <person name="Fergusson C.H."/>
            <person name="Romanowski S.B."/>
            <person name="Hernandez A."/>
            <person name="Krull N."/>
            <person name="Liu D.Y."/>
            <person name="Cavanagh H."/>
            <person name="Bos A."/>
            <person name="Gray C.A."/>
            <person name="Murphy B.T."/>
            <person name="Linington R.G."/>
            <person name="Eustaquio A.S."/>
        </authorList>
    </citation>
    <scope>NUCLEOTIDE SEQUENCE [LARGE SCALE GENOMIC DNA]</scope>
    <source>
        <strain evidence="6 7">RL17-338-BIC-A</strain>
    </source>
</reference>
<dbReference type="PROSITE" id="PS00624">
    <property type="entry name" value="GMC_OXRED_2"/>
    <property type="match status" value="1"/>
</dbReference>
<dbReference type="PANTHER" id="PTHR11552:SF147">
    <property type="entry name" value="CHOLINE DEHYDROGENASE, MITOCHONDRIAL"/>
    <property type="match status" value="1"/>
</dbReference>
<dbReference type="Pfam" id="PF05199">
    <property type="entry name" value="GMC_oxred_C"/>
    <property type="match status" value="1"/>
</dbReference>
<dbReference type="InterPro" id="IPR036188">
    <property type="entry name" value="FAD/NAD-bd_sf"/>
</dbReference>
<comment type="similarity">
    <text evidence="2">Belongs to the GMC oxidoreductase family.</text>
</comment>
<evidence type="ECO:0000256" key="1">
    <source>
        <dbReference type="ARBA" id="ARBA00001974"/>
    </source>
</evidence>